<name>A0A7X0X5C0_9LIST</name>
<sequence>MSIQPGDKVEVQDRTGVTDLCVDGEQYYVLINNNGLLTVEDTDGFSSFNISANQVKKMKVDSNSQIIDELYEQSKHAHFYLYDTEFANAINFVSAVGEPTYSEVGNTKWFSAENGKITATAFLKEED</sequence>
<dbReference type="RefSeq" id="WP_185344816.1">
    <property type="nucleotide sequence ID" value="NZ_JAASTU010000015.1"/>
</dbReference>
<protein>
    <submittedName>
        <fullName evidence="1">Uncharacterized protein</fullName>
    </submittedName>
</protein>
<gene>
    <name evidence="1" type="ORF">HCJ38_02235</name>
</gene>
<evidence type="ECO:0000313" key="1">
    <source>
        <dbReference type="EMBL" id="MBC1487844.1"/>
    </source>
</evidence>
<accession>A0A7X0X5C0</accession>
<reference evidence="1 2" key="1">
    <citation type="submission" date="2020-03" db="EMBL/GenBank/DDBJ databases">
        <title>Soil Listeria distribution.</title>
        <authorList>
            <person name="Liao J."/>
            <person name="Wiedmann M."/>
        </authorList>
    </citation>
    <scope>NUCLEOTIDE SEQUENCE [LARGE SCALE GENOMIC DNA]</scope>
    <source>
        <strain evidence="1 2">FSL L7-1554</strain>
    </source>
</reference>
<proteinExistence type="predicted"/>
<dbReference type="Proteomes" id="UP000561617">
    <property type="component" value="Unassembled WGS sequence"/>
</dbReference>
<evidence type="ECO:0000313" key="2">
    <source>
        <dbReference type="Proteomes" id="UP000561617"/>
    </source>
</evidence>
<dbReference type="EMBL" id="JAASTW010000002">
    <property type="protein sequence ID" value="MBC1487844.1"/>
    <property type="molecule type" value="Genomic_DNA"/>
</dbReference>
<organism evidence="1 2">
    <name type="scientific">Listeria immobilis</name>
    <dbReference type="NCBI Taxonomy" id="2713502"/>
    <lineage>
        <taxon>Bacteria</taxon>
        <taxon>Bacillati</taxon>
        <taxon>Bacillota</taxon>
        <taxon>Bacilli</taxon>
        <taxon>Bacillales</taxon>
        <taxon>Listeriaceae</taxon>
        <taxon>Listeria</taxon>
    </lineage>
</organism>
<dbReference type="AlphaFoldDB" id="A0A7X0X5C0"/>
<comment type="caution">
    <text evidence="1">The sequence shown here is derived from an EMBL/GenBank/DDBJ whole genome shotgun (WGS) entry which is preliminary data.</text>
</comment>